<dbReference type="PROSITE" id="PS50199">
    <property type="entry name" value="ZF_RANBP2_2"/>
    <property type="match status" value="1"/>
</dbReference>
<dbReference type="GO" id="GO:0003723">
    <property type="term" value="F:RNA binding"/>
    <property type="evidence" value="ECO:0007669"/>
    <property type="project" value="UniProtKB-UniRule"/>
</dbReference>
<dbReference type="InterPro" id="IPR032675">
    <property type="entry name" value="LRR_dom_sf"/>
</dbReference>
<dbReference type="Proteomes" id="UP000601435">
    <property type="component" value="Unassembled WGS sequence"/>
</dbReference>
<accession>A0A813C1I3</accession>
<dbReference type="SUPFAM" id="SSF90209">
    <property type="entry name" value="Ran binding protein zinc finger-like"/>
    <property type="match status" value="1"/>
</dbReference>
<comment type="caution">
    <text evidence="7">The sequence shown here is derived from an EMBL/GenBank/DDBJ whole genome shotgun (WGS) entry which is preliminary data.</text>
</comment>
<dbReference type="OrthoDB" id="1668162at2759"/>
<feature type="domain" description="RanBP2-type" evidence="6">
    <location>
        <begin position="241"/>
        <end position="272"/>
    </location>
</feature>
<keyword evidence="2 5" id="KW-0863">Zinc-finger</keyword>
<dbReference type="SUPFAM" id="SSF54791">
    <property type="entry name" value="Eukaryotic type KH-domain (KH-domain type I)"/>
    <property type="match status" value="1"/>
</dbReference>
<organism evidence="7 8">
    <name type="scientific">Symbiodinium necroappetens</name>
    <dbReference type="NCBI Taxonomy" id="1628268"/>
    <lineage>
        <taxon>Eukaryota</taxon>
        <taxon>Sar</taxon>
        <taxon>Alveolata</taxon>
        <taxon>Dinophyceae</taxon>
        <taxon>Suessiales</taxon>
        <taxon>Symbiodiniaceae</taxon>
        <taxon>Symbiodinium</taxon>
    </lineage>
</organism>
<dbReference type="SMART" id="SM00368">
    <property type="entry name" value="LRR_RI"/>
    <property type="match status" value="2"/>
</dbReference>
<reference evidence="7" key="1">
    <citation type="submission" date="2021-02" db="EMBL/GenBank/DDBJ databases">
        <authorList>
            <person name="Dougan E. K."/>
            <person name="Rhodes N."/>
            <person name="Thang M."/>
            <person name="Chan C."/>
        </authorList>
    </citation>
    <scope>NUCLEOTIDE SEQUENCE</scope>
</reference>
<dbReference type="InterPro" id="IPR001876">
    <property type="entry name" value="Znf_RanBP2"/>
</dbReference>
<dbReference type="SMART" id="SM00547">
    <property type="entry name" value="ZnF_RBZ"/>
    <property type="match status" value="1"/>
</dbReference>
<dbReference type="AlphaFoldDB" id="A0A813C1I3"/>
<keyword evidence="4" id="KW-0694">RNA-binding</keyword>
<evidence type="ECO:0000256" key="2">
    <source>
        <dbReference type="ARBA" id="ARBA00022771"/>
    </source>
</evidence>
<evidence type="ECO:0000256" key="1">
    <source>
        <dbReference type="ARBA" id="ARBA00022723"/>
    </source>
</evidence>
<proteinExistence type="predicted"/>
<evidence type="ECO:0000256" key="4">
    <source>
        <dbReference type="PROSITE-ProRule" id="PRU00117"/>
    </source>
</evidence>
<evidence type="ECO:0000313" key="7">
    <source>
        <dbReference type="EMBL" id="CAE7928763.1"/>
    </source>
</evidence>
<protein>
    <submittedName>
        <fullName evidence="7">TAF15 protein</fullName>
    </submittedName>
</protein>
<dbReference type="Gene3D" id="4.10.1060.10">
    <property type="entry name" value="Zinc finger, RanBP2-type"/>
    <property type="match status" value="1"/>
</dbReference>
<dbReference type="GO" id="GO:0008270">
    <property type="term" value="F:zinc ion binding"/>
    <property type="evidence" value="ECO:0007669"/>
    <property type="project" value="UniProtKB-KW"/>
</dbReference>
<evidence type="ECO:0000256" key="5">
    <source>
        <dbReference type="PROSITE-ProRule" id="PRU00322"/>
    </source>
</evidence>
<dbReference type="Pfam" id="PF13516">
    <property type="entry name" value="LRR_6"/>
    <property type="match status" value="2"/>
</dbReference>
<dbReference type="InterPro" id="IPR001611">
    <property type="entry name" value="Leu-rich_rpt"/>
</dbReference>
<evidence type="ECO:0000259" key="6">
    <source>
        <dbReference type="PROSITE" id="PS50199"/>
    </source>
</evidence>
<gene>
    <name evidence="7" type="primary">TAF15</name>
    <name evidence="7" type="ORF">SNEC2469_LOCUS32225</name>
</gene>
<evidence type="ECO:0000313" key="8">
    <source>
        <dbReference type="Proteomes" id="UP000601435"/>
    </source>
</evidence>
<dbReference type="InterPro" id="IPR036443">
    <property type="entry name" value="Znf_RanBP2_sf"/>
</dbReference>
<keyword evidence="1" id="KW-0479">Metal-binding</keyword>
<name>A0A813C1I3_9DINO</name>
<sequence>MSWNWQKTGAPFDEAANNFIERCKLDDASITLLSGIPENVKDEVISNLSLDWERGLSYKRFFRIVLDAWVSQLALQRHRDVMKLILRTPEEVMRIVMMKFDPTRTKDKNLAARLTAFLNSVLRTGQHEQGASYRAMVANCSIAEKDVGRILGECGATMKRIVDCICECLGHEAHKHGHRPLVQMAYSGGCGRFELVLYPPFNNESSFEDASVAVREMVQHIMDNPSDFVQSANCKMPPRLQLDDWMCPNKKCRNVCFARRSSCFQCGEPKPAEWTPAHLARHGKQKRIRVVPMRELVKEMELESGCCRVLWLIPPEQRSVLIGPQGRQVQQIKAEAGLQTLLLTREAETEVYFGEAYAQVHLAGKPDSTRRALSAIDSLVGGRLAEDGFEELLRASEAALRVSPQGLTFQCLTELPEIKEAMGRTRMLRQAVGLRTLLEVLCQWPECFAIQRQAQRRLAMPPHTGIKRLGLSGNPVGDSGAKAIAAAAAASTQDPRCLGFEASWGLEQLELACTQVGSEGCDALAGAVAARAALADKASRRLAEIPSAELLERCSRLHPAGLTVLGMDWMDVSNAEVAEMLRTACCRMAAHWPTSQAVVSSWLTLQDDIGFLQDSNLEADELAHKEVGLGHIKLDEFYFSRVFEGSDPMSEKPSLHVPRQRSSVTRLLSTLLICTLAASGTSLLGF</sequence>
<dbReference type="Gene3D" id="3.80.10.10">
    <property type="entry name" value="Ribonuclease Inhibitor"/>
    <property type="match status" value="1"/>
</dbReference>
<dbReference type="PROSITE" id="PS50084">
    <property type="entry name" value="KH_TYPE_1"/>
    <property type="match status" value="1"/>
</dbReference>
<keyword evidence="3" id="KW-0862">Zinc</keyword>
<dbReference type="InterPro" id="IPR036612">
    <property type="entry name" value="KH_dom_type_1_sf"/>
</dbReference>
<evidence type="ECO:0000256" key="3">
    <source>
        <dbReference type="ARBA" id="ARBA00022833"/>
    </source>
</evidence>
<keyword evidence="8" id="KW-1185">Reference proteome</keyword>
<dbReference type="EMBL" id="CAJNJA010080907">
    <property type="protein sequence ID" value="CAE7928763.1"/>
    <property type="molecule type" value="Genomic_DNA"/>
</dbReference>